<dbReference type="Pfam" id="PF07028">
    <property type="entry name" value="DUF1319"/>
    <property type="match status" value="1"/>
</dbReference>
<dbReference type="InterPro" id="IPR010746">
    <property type="entry name" value="CYMV_Orf1"/>
</dbReference>
<comment type="caution">
    <text evidence="2">The sequence shown here is derived from an EMBL/GenBank/DDBJ whole genome shotgun (WGS) entry which is preliminary data.</text>
</comment>
<protein>
    <submittedName>
        <fullName evidence="2">Uncharacterized protein</fullName>
    </submittedName>
</protein>
<dbReference type="InterPro" id="IPR036157">
    <property type="entry name" value="dUTPase-like_sf"/>
</dbReference>
<proteinExistence type="predicted"/>
<evidence type="ECO:0000313" key="3">
    <source>
        <dbReference type="Proteomes" id="UP000734854"/>
    </source>
</evidence>
<dbReference type="Proteomes" id="UP000734854">
    <property type="component" value="Unassembled WGS sequence"/>
</dbReference>
<dbReference type="EMBL" id="JACMSC010000005">
    <property type="protein sequence ID" value="KAG6522372.1"/>
    <property type="molecule type" value="Genomic_DNA"/>
</dbReference>
<reference evidence="2 3" key="1">
    <citation type="submission" date="2020-08" db="EMBL/GenBank/DDBJ databases">
        <title>Plant Genome Project.</title>
        <authorList>
            <person name="Zhang R.-G."/>
        </authorList>
    </citation>
    <scope>NUCLEOTIDE SEQUENCE [LARGE SCALE GENOMIC DNA]</scope>
    <source>
        <tissue evidence="2">Rhizome</tissue>
    </source>
</reference>
<keyword evidence="3" id="KW-1185">Reference proteome</keyword>
<dbReference type="Gene3D" id="2.70.40.10">
    <property type="match status" value="1"/>
</dbReference>
<organism evidence="2 3">
    <name type="scientific">Zingiber officinale</name>
    <name type="common">Ginger</name>
    <name type="synonym">Amomum zingiber</name>
    <dbReference type="NCBI Taxonomy" id="94328"/>
    <lineage>
        <taxon>Eukaryota</taxon>
        <taxon>Viridiplantae</taxon>
        <taxon>Streptophyta</taxon>
        <taxon>Embryophyta</taxon>
        <taxon>Tracheophyta</taxon>
        <taxon>Spermatophyta</taxon>
        <taxon>Magnoliopsida</taxon>
        <taxon>Liliopsida</taxon>
        <taxon>Zingiberales</taxon>
        <taxon>Zingiberaceae</taxon>
        <taxon>Zingiber</taxon>
    </lineage>
</organism>
<evidence type="ECO:0000256" key="1">
    <source>
        <dbReference type="SAM" id="Coils"/>
    </source>
</evidence>
<evidence type="ECO:0000313" key="2">
    <source>
        <dbReference type="EMBL" id="KAG6522372.1"/>
    </source>
</evidence>
<gene>
    <name evidence="2" type="ORF">ZIOFF_019512</name>
</gene>
<sequence length="379" mass="43337">MSKQWEEAIQEWYTKSHTSNLEHLNLTETKPTTKELAHNLSVIYDKVCLSSRVHIKHFKTLLEELEVVKLQNQKLEEVVKILVAENRKAERVFSDLKEKLAKIDNLLQKLEHSILARSYENWQHGEANLLITRGLVGRLSNTPNVGFAYEVENVVDYQSRSSSPSRTKIQHQGCVLGQNWIIRQSVINILMQPTEVNTRNLLDGSVSLHFESYQAASASTPPRYNSRDEEVQSDEDELRTHVVAVLIKEAPLLVKKVYPDALLPERKTIGTAGYDLSVYKSQMIPAKGMAILHTSICLQLPQEVIHRHYFNAPRDPLKRIFEVTHMSALSNILYRHGQAAIDSDDEVEDVPPPELARMTLGDQMTHLEETVRREIQGIR</sequence>
<keyword evidence="1" id="KW-0175">Coiled coil</keyword>
<accession>A0A8J5LBR1</accession>
<dbReference type="AlphaFoldDB" id="A0A8J5LBR1"/>
<dbReference type="SUPFAM" id="SSF51283">
    <property type="entry name" value="dUTPase-like"/>
    <property type="match status" value="1"/>
</dbReference>
<feature type="coiled-coil region" evidence="1">
    <location>
        <begin position="58"/>
        <end position="113"/>
    </location>
</feature>
<name>A0A8J5LBR1_ZINOF</name>